<comment type="caution">
    <text evidence="2">The sequence shown here is derived from an EMBL/GenBank/DDBJ whole genome shotgun (WGS) entry which is preliminary data.</text>
</comment>
<feature type="compositionally biased region" description="Basic and acidic residues" evidence="1">
    <location>
        <begin position="218"/>
        <end position="228"/>
    </location>
</feature>
<feature type="region of interest" description="Disordered" evidence="1">
    <location>
        <begin position="261"/>
        <end position="284"/>
    </location>
</feature>
<accession>A0A0P9SBY3</accession>
<protein>
    <submittedName>
        <fullName evidence="2">Uncharacterized protein</fullName>
    </submittedName>
</protein>
<evidence type="ECO:0000313" key="3">
    <source>
        <dbReference type="Proteomes" id="UP000050265"/>
    </source>
</evidence>
<dbReference type="AlphaFoldDB" id="A0A0P9SBY3"/>
<evidence type="ECO:0000256" key="1">
    <source>
        <dbReference type="SAM" id="MobiDB-lite"/>
    </source>
</evidence>
<gene>
    <name evidence="2" type="ORF">ALO35_05774</name>
</gene>
<organism evidence="2 3">
    <name type="scientific">Pseudomonas amygdali pv. lachrymans</name>
    <name type="common">Pseudomonas syringae pv. lachrymans</name>
    <dbReference type="NCBI Taxonomy" id="53707"/>
    <lineage>
        <taxon>Bacteria</taxon>
        <taxon>Pseudomonadati</taxon>
        <taxon>Pseudomonadota</taxon>
        <taxon>Gammaproteobacteria</taxon>
        <taxon>Pseudomonadales</taxon>
        <taxon>Pseudomonadaceae</taxon>
        <taxon>Pseudomonas</taxon>
        <taxon>Pseudomonas amygdali</taxon>
    </lineage>
</organism>
<feature type="compositionally biased region" description="Low complexity" evidence="1">
    <location>
        <begin position="144"/>
        <end position="154"/>
    </location>
</feature>
<sequence>MPVQRLATPLPEQAGERGGTQQGQAGPDRVVAQYRLHQQRQQDQAFEHADRLHDGNDHAQTVTAQVEQTQIQQRCLATQLDPDESNQTGHCDQHHALIERVEQRLGVMHAADGDHQQADARGNQQIADQVERFALDRLGVWQHADAQQQSQQADGHIHQEQRAPAEPLQHQAAAQWPQCRSEHYRCAPEPGHPAPLMLFIHGENDRQRQWDHQPAGDALHHSRSDHQCDGVGQRAQQGATDEQRHAPQVQAFAANALTEKAGQRHGHAHAGHEPCNDPGGQQRTDLKRLHEGWQRRVERAIAEADSQRTEQHIEHYPTAWDVQTHVRTRSPLRTKCCTGLGWQRKSTWEML</sequence>
<name>A0A0P9SBY3_PSEAV</name>
<feature type="region of interest" description="Disordered" evidence="1">
    <location>
        <begin position="1"/>
        <end position="28"/>
    </location>
</feature>
<dbReference type="Proteomes" id="UP000050265">
    <property type="component" value="Unassembled WGS sequence"/>
</dbReference>
<dbReference type="EMBL" id="LJQP01000426">
    <property type="protein sequence ID" value="KPX57969.1"/>
    <property type="molecule type" value="Genomic_DNA"/>
</dbReference>
<proteinExistence type="predicted"/>
<feature type="region of interest" description="Disordered" evidence="1">
    <location>
        <begin position="144"/>
        <end position="163"/>
    </location>
</feature>
<evidence type="ECO:0000313" key="2">
    <source>
        <dbReference type="EMBL" id="KPX57969.1"/>
    </source>
</evidence>
<reference evidence="2 3" key="1">
    <citation type="submission" date="2015-09" db="EMBL/GenBank/DDBJ databases">
        <title>Genome announcement of multiple Pseudomonas syringae strains.</title>
        <authorList>
            <person name="Thakur S."/>
            <person name="Wang P.W."/>
            <person name="Gong Y."/>
            <person name="Weir B.S."/>
            <person name="Guttman D.S."/>
        </authorList>
    </citation>
    <scope>NUCLEOTIDE SEQUENCE [LARGE SCALE GENOMIC DNA]</scope>
    <source>
        <strain evidence="2 3">ICMP3507</strain>
    </source>
</reference>
<feature type="region of interest" description="Disordered" evidence="1">
    <location>
        <begin position="206"/>
        <end position="244"/>
    </location>
</feature>